<feature type="domain" description="Thioredoxin" evidence="4">
    <location>
        <begin position="108"/>
        <end position="179"/>
    </location>
</feature>
<feature type="compositionally biased region" description="Basic residues" evidence="2">
    <location>
        <begin position="82"/>
        <end position="95"/>
    </location>
</feature>
<dbReference type="PANTHER" id="PTHR43601">
    <property type="entry name" value="THIOREDOXIN, MITOCHONDRIAL"/>
    <property type="match status" value="1"/>
</dbReference>
<evidence type="ECO:0000256" key="2">
    <source>
        <dbReference type="SAM" id="MobiDB-lite"/>
    </source>
</evidence>
<dbReference type="EMBL" id="HBKQ01011524">
    <property type="protein sequence ID" value="CAE2219469.1"/>
    <property type="molecule type" value="Transcribed_RNA"/>
</dbReference>
<reference evidence="5" key="1">
    <citation type="submission" date="2021-01" db="EMBL/GenBank/DDBJ databases">
        <authorList>
            <person name="Corre E."/>
            <person name="Pelletier E."/>
            <person name="Niang G."/>
            <person name="Scheremetjew M."/>
            <person name="Finn R."/>
            <person name="Kale V."/>
            <person name="Holt S."/>
            <person name="Cochrane G."/>
            <person name="Meng A."/>
            <person name="Brown T."/>
            <person name="Cohen L."/>
        </authorList>
    </citation>
    <scope>NUCLEOTIDE SEQUENCE</scope>
    <source>
        <strain evidence="5">Isolate 1302-5</strain>
    </source>
</reference>
<dbReference type="AlphaFoldDB" id="A0A7S4I5Z5"/>
<dbReference type="CDD" id="cd02947">
    <property type="entry name" value="TRX_family"/>
    <property type="match status" value="1"/>
</dbReference>
<dbReference type="GO" id="GO:0045454">
    <property type="term" value="P:cell redox homeostasis"/>
    <property type="evidence" value="ECO:0007669"/>
    <property type="project" value="TreeGrafter"/>
</dbReference>
<protein>
    <recommendedName>
        <fullName evidence="4">Thioredoxin domain-containing protein</fullName>
    </recommendedName>
</protein>
<proteinExistence type="inferred from homology"/>
<dbReference type="PANTHER" id="PTHR43601:SF32">
    <property type="entry name" value="THIOREDOXIN-LIKE 2-2, CHLOROPLASTIC"/>
    <property type="match status" value="1"/>
</dbReference>
<evidence type="ECO:0000256" key="3">
    <source>
        <dbReference type="SAM" id="SignalP"/>
    </source>
</evidence>
<dbReference type="InterPro" id="IPR036249">
    <property type="entry name" value="Thioredoxin-like_sf"/>
</dbReference>
<accession>A0A7S4I5Z5</accession>
<gene>
    <name evidence="5" type="ORF">OAUR00152_LOCUS7769</name>
</gene>
<comment type="similarity">
    <text evidence="1">Belongs to the thioredoxin family.</text>
</comment>
<dbReference type="SUPFAM" id="SSF52833">
    <property type="entry name" value="Thioredoxin-like"/>
    <property type="match status" value="1"/>
</dbReference>
<evidence type="ECO:0000259" key="4">
    <source>
        <dbReference type="Pfam" id="PF00085"/>
    </source>
</evidence>
<dbReference type="InterPro" id="IPR013766">
    <property type="entry name" value="Thioredoxin_domain"/>
</dbReference>
<feature type="chain" id="PRO_5030756065" description="Thioredoxin domain-containing protein" evidence="3">
    <location>
        <begin position="25"/>
        <end position="225"/>
    </location>
</feature>
<name>A0A7S4I5Z5_9STRA</name>
<dbReference type="Gene3D" id="3.40.30.10">
    <property type="entry name" value="Glutaredoxin"/>
    <property type="match status" value="1"/>
</dbReference>
<keyword evidence="3" id="KW-0732">Signal</keyword>
<feature type="signal peptide" evidence="3">
    <location>
        <begin position="1"/>
        <end position="24"/>
    </location>
</feature>
<sequence length="225" mass="24965">MIASTRDIAVLALALFLSFSVVDAFGGGGPKGLAKKGSAETSIALPDHFAASGPPHVHHRGNPRTRRFYINHDVTSDESPKRAVRRRHQGSRVSKKKEVVRPVDTLGDFESEVLGEKERMVVVRFHAPWCKTCKSIKVAYDRLAAANPGIKFVDVALTNKNPDLKETVDVKAVPFGHLYHPVAGLVETNPLDRRHLTFFKRIIASYKEGRCDLNEEGDTKNPFKD</sequence>
<dbReference type="Pfam" id="PF00085">
    <property type="entry name" value="Thioredoxin"/>
    <property type="match status" value="1"/>
</dbReference>
<evidence type="ECO:0000256" key="1">
    <source>
        <dbReference type="ARBA" id="ARBA00008987"/>
    </source>
</evidence>
<evidence type="ECO:0000313" key="5">
    <source>
        <dbReference type="EMBL" id="CAE2219469.1"/>
    </source>
</evidence>
<organism evidence="5">
    <name type="scientific">Odontella aurita</name>
    <dbReference type="NCBI Taxonomy" id="265563"/>
    <lineage>
        <taxon>Eukaryota</taxon>
        <taxon>Sar</taxon>
        <taxon>Stramenopiles</taxon>
        <taxon>Ochrophyta</taxon>
        <taxon>Bacillariophyta</taxon>
        <taxon>Mediophyceae</taxon>
        <taxon>Biddulphiophycidae</taxon>
        <taxon>Eupodiscales</taxon>
        <taxon>Odontellaceae</taxon>
        <taxon>Odontella</taxon>
    </lineage>
</organism>
<feature type="region of interest" description="Disordered" evidence="2">
    <location>
        <begin position="76"/>
        <end position="96"/>
    </location>
</feature>